<reference evidence="2 3" key="1">
    <citation type="submission" date="2016-10" db="EMBL/GenBank/DDBJ databases">
        <authorList>
            <person name="de Groot N.N."/>
        </authorList>
    </citation>
    <scope>NUCLEOTIDE SEQUENCE [LARGE SCALE GENOMIC DNA]</scope>
    <source>
        <strain evidence="2 3">DSM 14045</strain>
    </source>
</reference>
<protein>
    <submittedName>
        <fullName evidence="2">Acetyl esterase/lipase</fullName>
    </submittedName>
</protein>
<dbReference type="OrthoDB" id="1698432at2"/>
<dbReference type="EMBL" id="FNPG01000021">
    <property type="protein sequence ID" value="SDY54228.1"/>
    <property type="molecule type" value="Genomic_DNA"/>
</dbReference>
<organism evidence="2 3">
    <name type="scientific">Lachnobacterium bovis DSM 14045</name>
    <dbReference type="NCBI Taxonomy" id="1122142"/>
    <lineage>
        <taxon>Bacteria</taxon>
        <taxon>Bacillati</taxon>
        <taxon>Bacillota</taxon>
        <taxon>Clostridia</taxon>
        <taxon>Lachnospirales</taxon>
        <taxon>Lachnospiraceae</taxon>
        <taxon>Lachnobacterium</taxon>
    </lineage>
</organism>
<dbReference type="Proteomes" id="UP000183918">
    <property type="component" value="Unassembled WGS sequence"/>
</dbReference>
<proteinExistence type="predicted"/>
<dbReference type="STRING" id="1122142.SAMN02910414_01793"/>
<keyword evidence="3" id="KW-1185">Reference proteome</keyword>
<name>A0A1H3KR15_9FIRM</name>
<accession>A0A1H3KR15</accession>
<dbReference type="Pfam" id="PF07859">
    <property type="entry name" value="Abhydrolase_3"/>
    <property type="match status" value="1"/>
</dbReference>
<dbReference type="SUPFAM" id="SSF53474">
    <property type="entry name" value="alpha/beta-Hydrolases"/>
    <property type="match status" value="1"/>
</dbReference>
<dbReference type="eggNOG" id="COG0657">
    <property type="taxonomic scope" value="Bacteria"/>
</dbReference>
<dbReference type="RefSeq" id="WP_083354520.1">
    <property type="nucleotide sequence ID" value="NZ_FNPG01000021.1"/>
</dbReference>
<feature type="domain" description="Alpha/beta hydrolase fold-3" evidence="1">
    <location>
        <begin position="75"/>
        <end position="280"/>
    </location>
</feature>
<evidence type="ECO:0000313" key="2">
    <source>
        <dbReference type="EMBL" id="SDY54228.1"/>
    </source>
</evidence>
<dbReference type="Gene3D" id="3.40.50.1820">
    <property type="entry name" value="alpha/beta hydrolase"/>
    <property type="match status" value="1"/>
</dbReference>
<dbReference type="AlphaFoldDB" id="A0A1H3KR15"/>
<evidence type="ECO:0000313" key="3">
    <source>
        <dbReference type="Proteomes" id="UP000183918"/>
    </source>
</evidence>
<dbReference type="InterPro" id="IPR029058">
    <property type="entry name" value="AB_hydrolase_fold"/>
</dbReference>
<dbReference type="InterPro" id="IPR013094">
    <property type="entry name" value="AB_hydrolase_3"/>
</dbReference>
<dbReference type="GO" id="GO:0016787">
    <property type="term" value="F:hydrolase activity"/>
    <property type="evidence" value="ECO:0007669"/>
    <property type="project" value="InterPro"/>
</dbReference>
<sequence>MSLGAKIINCGIKLSGIKKKYLLPEDEFLNEIKKMNKNRGFYLPKDKKAFYKEHEVMGNKCLIVQSSEKLSQRAILYFFGGGMILGPDKGDVSVILKLMKKTGCDIWFPMYPLCTKSSIMDSFEMVYECYRQMIDLYGGGNVSTCGFSSGGALAIGVATYNNTRKNKLPMPRHIVAVSPGEVPWKDEEKAAMKKNNRKDMMVDYSFMEKVEKLERHGRNDVPDYMIHISKGDLSGVDNIHFVYSTDEVLYGAKQCFIDACKKYNVKYSVRERAGMFHCYAMLPYFKEAKEDFEEIAQILSE</sequence>
<evidence type="ECO:0000259" key="1">
    <source>
        <dbReference type="Pfam" id="PF07859"/>
    </source>
</evidence>
<gene>
    <name evidence="2" type="ORF">SAMN02910414_01793</name>
</gene>